<reference evidence="11" key="1">
    <citation type="journal article" date="2019" name="Int. J. Syst. Evol. Microbiol.">
        <title>The Global Catalogue of Microorganisms (GCM) 10K type strain sequencing project: providing services to taxonomists for standard genome sequencing and annotation.</title>
        <authorList>
            <consortium name="The Broad Institute Genomics Platform"/>
            <consortium name="The Broad Institute Genome Sequencing Center for Infectious Disease"/>
            <person name="Wu L."/>
            <person name="Ma J."/>
        </authorList>
    </citation>
    <scope>NUCLEOTIDE SEQUENCE [LARGE SCALE GENOMIC DNA]</scope>
    <source>
        <strain evidence="11">CCUG 50754</strain>
    </source>
</reference>
<dbReference type="Pfam" id="PF01032">
    <property type="entry name" value="FecCD"/>
    <property type="match status" value="1"/>
</dbReference>
<sequence>MGVALVATLATISLFIGVAELDAFILFASRIPRTAALILAGVAFAVVGLIMQLLTRNRFVEPSTTGSTDAASFVLLMVLLTVPGLPLGWKAVVASVGAFAGVLGFLALVRRIPSRSSVLVPIVGILYAGVIGAVTTFIAYRGDMLQELLSWSVGDFSGITRGRYEMLYLAAAAALIAWIAADRFTVAGLGDDAARGLGLNTRGVMALGVGIIAIVTGVMTVVTGAIPFLGLIAPNIVSRLVGDNMRRSVPVVALLGASLVLFCDIVGRLVRFPFELPISVVMGVLGGIVFLWLLLGTAQPSDAARPRRPRRRTAPVGGGIR</sequence>
<keyword evidence="3" id="KW-0813">Transport</keyword>
<feature type="transmembrane region" description="Helical" evidence="9">
    <location>
        <begin position="118"/>
        <end position="140"/>
    </location>
</feature>
<dbReference type="RefSeq" id="WP_378750523.1">
    <property type="nucleotide sequence ID" value="NZ_JBHSSV010000003.1"/>
</dbReference>
<proteinExistence type="inferred from homology"/>
<name>A0ABW2ZPM8_9MICO</name>
<evidence type="ECO:0000256" key="3">
    <source>
        <dbReference type="ARBA" id="ARBA00022448"/>
    </source>
</evidence>
<evidence type="ECO:0000256" key="6">
    <source>
        <dbReference type="ARBA" id="ARBA00022989"/>
    </source>
</evidence>
<keyword evidence="6 9" id="KW-1133">Transmembrane helix</keyword>
<dbReference type="InterPro" id="IPR037294">
    <property type="entry name" value="ABC_BtuC-like"/>
</dbReference>
<accession>A0ABW2ZPM8</accession>
<feature type="transmembrane region" description="Helical" evidence="9">
    <location>
        <begin position="276"/>
        <end position="298"/>
    </location>
</feature>
<feature type="transmembrane region" description="Helical" evidence="9">
    <location>
        <begin position="6"/>
        <end position="28"/>
    </location>
</feature>
<dbReference type="PANTHER" id="PTHR30472">
    <property type="entry name" value="FERRIC ENTEROBACTIN TRANSPORT SYSTEM PERMEASE PROTEIN"/>
    <property type="match status" value="1"/>
</dbReference>
<dbReference type="PANTHER" id="PTHR30472:SF27">
    <property type="entry name" value="PETROBACTIN IMPORT SYSTEM PERMEASE PROTEIN YCLN"/>
    <property type="match status" value="1"/>
</dbReference>
<evidence type="ECO:0000256" key="9">
    <source>
        <dbReference type="SAM" id="Phobius"/>
    </source>
</evidence>
<feature type="transmembrane region" description="Helical" evidence="9">
    <location>
        <begin position="204"/>
        <end position="237"/>
    </location>
</feature>
<dbReference type="Gene3D" id="1.10.3470.10">
    <property type="entry name" value="ABC transporter involved in vitamin B12 uptake, BtuC"/>
    <property type="match status" value="1"/>
</dbReference>
<evidence type="ECO:0000256" key="8">
    <source>
        <dbReference type="SAM" id="MobiDB-lite"/>
    </source>
</evidence>
<feature type="transmembrane region" description="Helical" evidence="9">
    <location>
        <begin position="35"/>
        <end position="54"/>
    </location>
</feature>
<evidence type="ECO:0000256" key="2">
    <source>
        <dbReference type="ARBA" id="ARBA00007935"/>
    </source>
</evidence>
<dbReference type="EMBL" id="JBHTIM010000001">
    <property type="protein sequence ID" value="MFD0780518.1"/>
    <property type="molecule type" value="Genomic_DNA"/>
</dbReference>
<keyword evidence="4" id="KW-1003">Cell membrane</keyword>
<comment type="subcellular location">
    <subcellularLocation>
        <location evidence="1">Cell membrane</location>
        <topology evidence="1">Multi-pass membrane protein</topology>
    </subcellularLocation>
</comment>
<feature type="transmembrane region" description="Helical" evidence="9">
    <location>
        <begin position="66"/>
        <end position="85"/>
    </location>
</feature>
<keyword evidence="11" id="KW-1185">Reference proteome</keyword>
<organism evidence="10 11">
    <name type="scientific">Microbacterium koreense</name>
    <dbReference type="NCBI Taxonomy" id="323761"/>
    <lineage>
        <taxon>Bacteria</taxon>
        <taxon>Bacillati</taxon>
        <taxon>Actinomycetota</taxon>
        <taxon>Actinomycetes</taxon>
        <taxon>Micrococcales</taxon>
        <taxon>Microbacteriaceae</taxon>
        <taxon>Microbacterium</taxon>
    </lineage>
</organism>
<evidence type="ECO:0000313" key="10">
    <source>
        <dbReference type="EMBL" id="MFD0780518.1"/>
    </source>
</evidence>
<feature type="region of interest" description="Disordered" evidence="8">
    <location>
        <begin position="301"/>
        <end position="321"/>
    </location>
</feature>
<feature type="transmembrane region" description="Helical" evidence="9">
    <location>
        <begin position="92"/>
        <end position="112"/>
    </location>
</feature>
<evidence type="ECO:0000313" key="11">
    <source>
        <dbReference type="Proteomes" id="UP001597042"/>
    </source>
</evidence>
<feature type="transmembrane region" description="Helical" evidence="9">
    <location>
        <begin position="166"/>
        <end position="184"/>
    </location>
</feature>
<dbReference type="Proteomes" id="UP001597042">
    <property type="component" value="Unassembled WGS sequence"/>
</dbReference>
<evidence type="ECO:0000256" key="4">
    <source>
        <dbReference type="ARBA" id="ARBA00022475"/>
    </source>
</evidence>
<dbReference type="InterPro" id="IPR000522">
    <property type="entry name" value="ABC_transptr_permease_BtuC"/>
</dbReference>
<protein>
    <submittedName>
        <fullName evidence="10">ABC transporter permease</fullName>
    </submittedName>
</protein>
<keyword evidence="5 9" id="KW-0812">Transmembrane</keyword>
<evidence type="ECO:0000256" key="1">
    <source>
        <dbReference type="ARBA" id="ARBA00004651"/>
    </source>
</evidence>
<dbReference type="SUPFAM" id="SSF81345">
    <property type="entry name" value="ABC transporter involved in vitamin B12 uptake, BtuC"/>
    <property type="match status" value="1"/>
</dbReference>
<feature type="transmembrane region" description="Helical" evidence="9">
    <location>
        <begin position="249"/>
        <end position="270"/>
    </location>
</feature>
<gene>
    <name evidence="10" type="ORF">ACFQZV_04295</name>
</gene>
<comment type="similarity">
    <text evidence="2">Belongs to the binding-protein-dependent transport system permease family. FecCD subfamily.</text>
</comment>
<evidence type="ECO:0000256" key="5">
    <source>
        <dbReference type="ARBA" id="ARBA00022692"/>
    </source>
</evidence>
<comment type="caution">
    <text evidence="10">The sequence shown here is derived from an EMBL/GenBank/DDBJ whole genome shotgun (WGS) entry which is preliminary data.</text>
</comment>
<keyword evidence="7 9" id="KW-0472">Membrane</keyword>
<evidence type="ECO:0000256" key="7">
    <source>
        <dbReference type="ARBA" id="ARBA00023136"/>
    </source>
</evidence>
<dbReference type="CDD" id="cd06550">
    <property type="entry name" value="TM_ABC_iron-siderophores_like"/>
    <property type="match status" value="1"/>
</dbReference>